<feature type="region of interest" description="Disordered" evidence="1">
    <location>
        <begin position="36"/>
        <end position="86"/>
    </location>
</feature>
<keyword evidence="3" id="KW-1185">Reference proteome</keyword>
<comment type="caution">
    <text evidence="2">The sequence shown here is derived from an EMBL/GenBank/DDBJ whole genome shotgun (WGS) entry which is preliminary data.</text>
</comment>
<dbReference type="AlphaFoldDB" id="A0ABD2ZXC2"/>
<evidence type="ECO:0000256" key="1">
    <source>
        <dbReference type="SAM" id="MobiDB-lite"/>
    </source>
</evidence>
<dbReference type="InterPro" id="IPR044792">
    <property type="entry name" value="TAR1"/>
</dbReference>
<dbReference type="Proteomes" id="UP001630127">
    <property type="component" value="Unassembled WGS sequence"/>
</dbReference>
<protein>
    <submittedName>
        <fullName evidence="2">Uncharacterized protein</fullName>
    </submittedName>
</protein>
<dbReference type="PANTHER" id="PTHR47188:SF1">
    <property type="entry name" value="PROTEIN TAR1"/>
    <property type="match status" value="1"/>
</dbReference>
<sequence length="134" mass="14846">MRPDRMWNSDNRSADRLGMFLPARIGAAAKVWAVDMPAETPSPRSWQDSPNNPTRRQRLVVRQGPSTTGLSPFPVPHSRGLGSSPPLRRVLQATIRTARPPDSKLGLFPLRSPLLGESSLVSFPPLIDMLKLSW</sequence>
<evidence type="ECO:0000313" key="3">
    <source>
        <dbReference type="Proteomes" id="UP001630127"/>
    </source>
</evidence>
<organism evidence="2 3">
    <name type="scientific">Cinchona calisaya</name>
    <dbReference type="NCBI Taxonomy" id="153742"/>
    <lineage>
        <taxon>Eukaryota</taxon>
        <taxon>Viridiplantae</taxon>
        <taxon>Streptophyta</taxon>
        <taxon>Embryophyta</taxon>
        <taxon>Tracheophyta</taxon>
        <taxon>Spermatophyta</taxon>
        <taxon>Magnoliopsida</taxon>
        <taxon>eudicotyledons</taxon>
        <taxon>Gunneridae</taxon>
        <taxon>Pentapetalae</taxon>
        <taxon>asterids</taxon>
        <taxon>lamiids</taxon>
        <taxon>Gentianales</taxon>
        <taxon>Rubiaceae</taxon>
        <taxon>Cinchonoideae</taxon>
        <taxon>Cinchoneae</taxon>
        <taxon>Cinchona</taxon>
    </lineage>
</organism>
<reference evidence="2 3" key="1">
    <citation type="submission" date="2024-11" db="EMBL/GenBank/DDBJ databases">
        <title>A near-complete genome assembly of Cinchona calisaya.</title>
        <authorList>
            <person name="Lian D.C."/>
            <person name="Zhao X.W."/>
            <person name="Wei L."/>
        </authorList>
    </citation>
    <scope>NUCLEOTIDE SEQUENCE [LARGE SCALE GENOMIC DNA]</scope>
    <source>
        <tissue evidence="2">Nenye</tissue>
    </source>
</reference>
<name>A0ABD2ZXC2_9GENT</name>
<dbReference type="EMBL" id="JBJUIK010000007">
    <property type="protein sequence ID" value="KAL3524105.1"/>
    <property type="molecule type" value="Genomic_DNA"/>
</dbReference>
<accession>A0ABD2ZXC2</accession>
<gene>
    <name evidence="2" type="ORF">ACH5RR_016939</name>
</gene>
<feature type="compositionally biased region" description="Polar residues" evidence="1">
    <location>
        <begin position="42"/>
        <end position="54"/>
    </location>
</feature>
<dbReference type="PANTHER" id="PTHR47188">
    <property type="entry name" value="PROTEIN TAR1"/>
    <property type="match status" value="1"/>
</dbReference>
<proteinExistence type="predicted"/>
<evidence type="ECO:0000313" key="2">
    <source>
        <dbReference type="EMBL" id="KAL3524105.1"/>
    </source>
</evidence>